<accession>A0A4Q4M1Y3</accession>
<feature type="region of interest" description="Disordered" evidence="1">
    <location>
        <begin position="22"/>
        <end position="58"/>
    </location>
</feature>
<dbReference type="AlphaFoldDB" id="A0A4Q4M1Y3"/>
<protein>
    <submittedName>
        <fullName evidence="2">Uncharacterized protein</fullName>
    </submittedName>
</protein>
<proteinExistence type="predicted"/>
<gene>
    <name evidence="2" type="ORF">AA0114_g11287</name>
</gene>
<evidence type="ECO:0000313" key="3">
    <source>
        <dbReference type="Proteomes" id="UP000292402"/>
    </source>
</evidence>
<feature type="compositionally biased region" description="Low complexity" evidence="1">
    <location>
        <begin position="41"/>
        <end position="56"/>
    </location>
</feature>
<evidence type="ECO:0000256" key="1">
    <source>
        <dbReference type="SAM" id="MobiDB-lite"/>
    </source>
</evidence>
<name>A0A4Q4M1Y3_9PLEO</name>
<reference evidence="3" key="1">
    <citation type="journal article" date="2019" name="bioRxiv">
        <title>Genomics, evolutionary history and diagnostics of the Alternaria alternata species group including apple and Asian pear pathotypes.</title>
        <authorList>
            <person name="Armitage A.D."/>
            <person name="Cockerton H.M."/>
            <person name="Sreenivasaprasad S."/>
            <person name="Woodhall J.W."/>
            <person name="Lane C.R."/>
            <person name="Harrison R.J."/>
            <person name="Clarkson J.P."/>
        </authorList>
    </citation>
    <scope>NUCLEOTIDE SEQUENCE [LARGE SCALE GENOMIC DNA]</scope>
    <source>
        <strain evidence="3">FERA 1082</strain>
    </source>
</reference>
<evidence type="ECO:0000313" key="2">
    <source>
        <dbReference type="EMBL" id="RYN39474.1"/>
    </source>
</evidence>
<organism evidence="2 3">
    <name type="scientific">Alternaria tenuissima</name>
    <dbReference type="NCBI Taxonomy" id="119927"/>
    <lineage>
        <taxon>Eukaryota</taxon>
        <taxon>Fungi</taxon>
        <taxon>Dikarya</taxon>
        <taxon>Ascomycota</taxon>
        <taxon>Pezizomycotina</taxon>
        <taxon>Dothideomycetes</taxon>
        <taxon>Pleosporomycetidae</taxon>
        <taxon>Pleosporales</taxon>
        <taxon>Pleosporineae</taxon>
        <taxon>Pleosporaceae</taxon>
        <taxon>Alternaria</taxon>
        <taxon>Alternaria sect. Alternaria</taxon>
        <taxon>Alternaria alternata complex</taxon>
    </lineage>
</organism>
<comment type="caution">
    <text evidence="2">The sequence shown here is derived from an EMBL/GenBank/DDBJ whole genome shotgun (WGS) entry which is preliminary data.</text>
</comment>
<dbReference type="Proteomes" id="UP000292402">
    <property type="component" value="Unassembled WGS sequence"/>
</dbReference>
<dbReference type="EMBL" id="PDXA01000057">
    <property type="protein sequence ID" value="RYN39474.1"/>
    <property type="molecule type" value="Genomic_DNA"/>
</dbReference>
<sequence>MAFDCPKTKKWVKKNLWKAPKDRLRKRFKKEPRFDSPPSPGSESSQSSQMTSAPVSVRSIDPWRGLESPFIGPPNRAYLTDEELNERLIEANIWRPWSRTC</sequence>